<proteinExistence type="predicted"/>
<evidence type="ECO:0000256" key="6">
    <source>
        <dbReference type="ARBA" id="ARBA00047561"/>
    </source>
</evidence>
<feature type="domain" description="Siroheme synthase central" evidence="7">
    <location>
        <begin position="125"/>
        <end position="146"/>
    </location>
</feature>
<keyword evidence="4" id="KW-0520">NAD</keyword>
<dbReference type="InterPro" id="IPR036291">
    <property type="entry name" value="NAD(P)-bd_dom_sf"/>
</dbReference>
<evidence type="ECO:0000259" key="7">
    <source>
        <dbReference type="Pfam" id="PF14824"/>
    </source>
</evidence>
<evidence type="ECO:0000256" key="4">
    <source>
        <dbReference type="ARBA" id="ARBA00023027"/>
    </source>
</evidence>
<dbReference type="EMBL" id="KF901069">
    <property type="protein sequence ID" value="AIF17001.1"/>
    <property type="molecule type" value="Genomic_DNA"/>
</dbReference>
<sequence length="218" mass="25014">MLIVDLHLKGNLVIVIGSGNEGMKKVNSLLTQDCKILVISNKSNSQIERYVKQGKIQFKKTKLNDASFLLKYKPYLVMATTSDRTLNRKIVEKARRMKSYAYASDDPEVSDFAHPSVINIADTVQVAVSTGGSSPAMARKIRLKVESFLKKNISSEDIYQIKLQKFARFEAKQVLSTQLDRKKFLYSVMNDKHVKELLKEEKYKMTQTRVKKMLKEWS</sequence>
<evidence type="ECO:0000256" key="5">
    <source>
        <dbReference type="ARBA" id="ARBA00023244"/>
    </source>
</evidence>
<dbReference type="Pfam" id="PF13241">
    <property type="entry name" value="NAD_binding_7"/>
    <property type="match status" value="1"/>
</dbReference>
<accession>A0A075HKS9</accession>
<dbReference type="PANTHER" id="PTHR35330">
    <property type="entry name" value="SIROHEME BIOSYNTHESIS PROTEIN MET8"/>
    <property type="match status" value="1"/>
</dbReference>
<dbReference type="PANTHER" id="PTHR35330:SF1">
    <property type="entry name" value="SIROHEME BIOSYNTHESIS PROTEIN MET8"/>
    <property type="match status" value="1"/>
</dbReference>
<protein>
    <recommendedName>
        <fullName evidence="2">precorrin-2 dehydrogenase</fullName>
        <ecNumber evidence="2">1.3.1.76</ecNumber>
    </recommendedName>
</protein>
<organism evidence="8">
    <name type="scientific">uncultured marine thaumarchaeote KM3_75_F06</name>
    <dbReference type="NCBI Taxonomy" id="1456280"/>
    <lineage>
        <taxon>Archaea</taxon>
        <taxon>Nitrososphaerota</taxon>
        <taxon>environmental samples</taxon>
    </lineage>
</organism>
<dbReference type="GO" id="GO:0043115">
    <property type="term" value="F:precorrin-2 dehydrogenase activity"/>
    <property type="evidence" value="ECO:0007669"/>
    <property type="project" value="UniProtKB-EC"/>
</dbReference>
<evidence type="ECO:0000313" key="8">
    <source>
        <dbReference type="EMBL" id="AIF17001.1"/>
    </source>
</evidence>
<dbReference type="NCBIfam" id="TIGR01470">
    <property type="entry name" value="cysG_Nterm"/>
    <property type="match status" value="1"/>
</dbReference>
<comment type="pathway">
    <text evidence="1">Porphyrin-containing compound metabolism; siroheme biosynthesis; sirohydrochlorin from precorrin-2: step 1/1.</text>
</comment>
<evidence type="ECO:0000256" key="1">
    <source>
        <dbReference type="ARBA" id="ARBA00005010"/>
    </source>
</evidence>
<evidence type="ECO:0000256" key="2">
    <source>
        <dbReference type="ARBA" id="ARBA00012400"/>
    </source>
</evidence>
<dbReference type="SUPFAM" id="SSF51735">
    <property type="entry name" value="NAD(P)-binding Rossmann-fold domains"/>
    <property type="match status" value="1"/>
</dbReference>
<comment type="catalytic activity">
    <reaction evidence="6">
        <text>precorrin-2 + NAD(+) = sirohydrochlorin + NADH + 2 H(+)</text>
        <dbReference type="Rhea" id="RHEA:15613"/>
        <dbReference type="ChEBI" id="CHEBI:15378"/>
        <dbReference type="ChEBI" id="CHEBI:57540"/>
        <dbReference type="ChEBI" id="CHEBI:57945"/>
        <dbReference type="ChEBI" id="CHEBI:58351"/>
        <dbReference type="ChEBI" id="CHEBI:58827"/>
        <dbReference type="EC" id="1.3.1.76"/>
    </reaction>
</comment>
<name>A0A075HKS9_9ARCH</name>
<dbReference type="InterPro" id="IPR028281">
    <property type="entry name" value="Sirohaem_synthase_central"/>
</dbReference>
<dbReference type="AlphaFoldDB" id="A0A075HKS9"/>
<reference evidence="8" key="1">
    <citation type="journal article" date="2014" name="Genome Biol. Evol.">
        <title>Pangenome evidence for extensive interdomain horizontal transfer affecting lineage core and shell genes in uncultured planktonic thaumarchaeota and euryarchaeota.</title>
        <authorList>
            <person name="Deschamps P."/>
            <person name="Zivanovic Y."/>
            <person name="Moreira D."/>
            <person name="Rodriguez-Valera F."/>
            <person name="Lopez-Garcia P."/>
        </authorList>
    </citation>
    <scope>NUCLEOTIDE SEQUENCE</scope>
</reference>
<dbReference type="UniPathway" id="UPA00262">
    <property type="reaction ID" value="UER00222"/>
</dbReference>
<dbReference type="Gene3D" id="3.30.160.110">
    <property type="entry name" value="Siroheme synthase, domain 2"/>
    <property type="match status" value="1"/>
</dbReference>
<dbReference type="InterPro" id="IPR028161">
    <property type="entry name" value="Met8-like"/>
</dbReference>
<dbReference type="SUPFAM" id="SSF75615">
    <property type="entry name" value="Siroheme synthase middle domains-like"/>
    <property type="match status" value="1"/>
</dbReference>
<dbReference type="InterPro" id="IPR006367">
    <property type="entry name" value="Sirohaem_synthase_N"/>
</dbReference>
<dbReference type="EC" id="1.3.1.76" evidence="2"/>
<evidence type="ECO:0000256" key="3">
    <source>
        <dbReference type="ARBA" id="ARBA00023002"/>
    </source>
</evidence>
<dbReference type="GO" id="GO:0019354">
    <property type="term" value="P:siroheme biosynthetic process"/>
    <property type="evidence" value="ECO:0007669"/>
    <property type="project" value="UniProtKB-UniPathway"/>
</dbReference>
<dbReference type="Gene3D" id="3.40.50.720">
    <property type="entry name" value="NAD(P)-binding Rossmann-like Domain"/>
    <property type="match status" value="1"/>
</dbReference>
<gene>
    <name evidence="8" type="primary">MET8</name>
</gene>
<dbReference type="Pfam" id="PF14824">
    <property type="entry name" value="Sirohm_synth_M"/>
    <property type="match status" value="1"/>
</dbReference>
<keyword evidence="5" id="KW-0627">Porphyrin biosynthesis</keyword>
<dbReference type="GO" id="GO:0004325">
    <property type="term" value="F:ferrochelatase activity"/>
    <property type="evidence" value="ECO:0007669"/>
    <property type="project" value="InterPro"/>
</dbReference>
<keyword evidence="3 8" id="KW-0560">Oxidoreductase</keyword>